<dbReference type="CDD" id="cd04301">
    <property type="entry name" value="NAT_SF"/>
    <property type="match status" value="1"/>
</dbReference>
<evidence type="ECO:0000259" key="3">
    <source>
        <dbReference type="PROSITE" id="PS51186"/>
    </source>
</evidence>
<protein>
    <submittedName>
        <fullName evidence="4">GNAT family N-acetyltransferase</fullName>
    </submittedName>
</protein>
<keyword evidence="1 4" id="KW-0808">Transferase</keyword>
<dbReference type="PROSITE" id="PS51186">
    <property type="entry name" value="GNAT"/>
    <property type="match status" value="1"/>
</dbReference>
<dbReference type="PANTHER" id="PTHR43877">
    <property type="entry name" value="AMINOALKYLPHOSPHONATE N-ACETYLTRANSFERASE-RELATED-RELATED"/>
    <property type="match status" value="1"/>
</dbReference>
<dbReference type="EMBL" id="CP042305">
    <property type="protein sequence ID" value="QDZ14844.1"/>
    <property type="molecule type" value="Genomic_DNA"/>
</dbReference>
<keyword evidence="5" id="KW-1185">Reference proteome</keyword>
<dbReference type="Gene3D" id="3.40.630.30">
    <property type="match status" value="1"/>
</dbReference>
<dbReference type="Proteomes" id="UP000320216">
    <property type="component" value="Chromosome"/>
</dbReference>
<evidence type="ECO:0000256" key="1">
    <source>
        <dbReference type="ARBA" id="ARBA00022679"/>
    </source>
</evidence>
<dbReference type="Pfam" id="PF00583">
    <property type="entry name" value="Acetyltransf_1"/>
    <property type="match status" value="1"/>
</dbReference>
<dbReference type="OrthoDB" id="4936934at2"/>
<evidence type="ECO:0000313" key="4">
    <source>
        <dbReference type="EMBL" id="QDZ14844.1"/>
    </source>
</evidence>
<dbReference type="InterPro" id="IPR050832">
    <property type="entry name" value="Bact_Acetyltransf"/>
</dbReference>
<dbReference type="AlphaFoldDB" id="A0A5B8M4H2"/>
<proteinExistence type="predicted"/>
<dbReference type="InterPro" id="IPR000182">
    <property type="entry name" value="GNAT_dom"/>
</dbReference>
<gene>
    <name evidence="4" type="ORF">FPZ11_08810</name>
</gene>
<keyword evidence="2" id="KW-0012">Acyltransferase</keyword>
<reference evidence="4 5" key="1">
    <citation type="submission" date="2019-07" db="EMBL/GenBank/DDBJ databases">
        <title>Full genome sequence of Humibacter sp. WJ7-1.</title>
        <authorList>
            <person name="Im W.-T."/>
        </authorList>
    </citation>
    <scope>NUCLEOTIDE SEQUENCE [LARGE SCALE GENOMIC DNA]</scope>
    <source>
        <strain evidence="4 5">WJ7-1</strain>
    </source>
</reference>
<dbReference type="SUPFAM" id="SSF55729">
    <property type="entry name" value="Acyl-CoA N-acyltransferases (Nat)"/>
    <property type="match status" value="1"/>
</dbReference>
<dbReference type="InterPro" id="IPR016181">
    <property type="entry name" value="Acyl_CoA_acyltransferase"/>
</dbReference>
<sequence length="155" mass="16767">MTDAVSIRVGTVADVEGLARLKIEWVEPGQVSRDEKDAFTAALADWMETMGDRLVCGVAESGGHVVGMAWMVVFDRVPDFGNVHRVSADVQSVYVQPAFRAHGVGARLVTLVCAEADRRGIPRVLVHSSSGAVPLYKRLGFAALDRLLARTHVAR</sequence>
<dbReference type="KEGG" id="huw:FPZ11_08810"/>
<accession>A0A5B8M4H2</accession>
<dbReference type="GO" id="GO:0016747">
    <property type="term" value="F:acyltransferase activity, transferring groups other than amino-acyl groups"/>
    <property type="evidence" value="ECO:0007669"/>
    <property type="project" value="InterPro"/>
</dbReference>
<organism evidence="4 5">
    <name type="scientific">Humibacter ginsenosidimutans</name>
    <dbReference type="NCBI Taxonomy" id="2599293"/>
    <lineage>
        <taxon>Bacteria</taxon>
        <taxon>Bacillati</taxon>
        <taxon>Actinomycetota</taxon>
        <taxon>Actinomycetes</taxon>
        <taxon>Micrococcales</taxon>
        <taxon>Microbacteriaceae</taxon>
        <taxon>Humibacter</taxon>
    </lineage>
</organism>
<feature type="domain" description="N-acetyltransferase" evidence="3">
    <location>
        <begin position="5"/>
        <end position="155"/>
    </location>
</feature>
<dbReference type="RefSeq" id="WP_146320114.1">
    <property type="nucleotide sequence ID" value="NZ_CP042305.1"/>
</dbReference>
<evidence type="ECO:0000256" key="2">
    <source>
        <dbReference type="ARBA" id="ARBA00023315"/>
    </source>
</evidence>
<name>A0A5B8M4H2_9MICO</name>
<evidence type="ECO:0000313" key="5">
    <source>
        <dbReference type="Proteomes" id="UP000320216"/>
    </source>
</evidence>